<keyword evidence="3" id="KW-0442">Lipid degradation</keyword>
<dbReference type="EC" id="1.1.1.35" evidence="10"/>
<gene>
    <name evidence="10" type="ORF">J2W39_006164</name>
</gene>
<organism evidence="10 11">
    <name type="scientific">Variovorax paradoxus</name>
    <dbReference type="NCBI Taxonomy" id="34073"/>
    <lineage>
        <taxon>Bacteria</taxon>
        <taxon>Pseudomonadati</taxon>
        <taxon>Pseudomonadota</taxon>
        <taxon>Betaproteobacteria</taxon>
        <taxon>Burkholderiales</taxon>
        <taxon>Comamonadaceae</taxon>
        <taxon>Variovorax</taxon>
    </lineage>
</organism>
<dbReference type="Gene3D" id="1.10.1040.50">
    <property type="match status" value="1"/>
</dbReference>
<keyword evidence="5" id="KW-0520">NAD</keyword>
<reference evidence="10" key="1">
    <citation type="submission" date="2023-07" db="EMBL/GenBank/DDBJ databases">
        <title>Sorghum-associated microbial communities from plants grown in Nebraska, USA.</title>
        <authorList>
            <person name="Schachtman D."/>
        </authorList>
    </citation>
    <scope>NUCLEOTIDE SEQUENCE</scope>
    <source>
        <strain evidence="10">DS3315</strain>
    </source>
</reference>
<comment type="caution">
    <text evidence="10">The sequence shown here is derived from an EMBL/GenBank/DDBJ whole genome shotgun (WGS) entry which is preliminary data.</text>
</comment>
<sequence>MIQQISRALVIGAGNMGAGIAAQLANAGVQTVLLDRVLSGESSRNCLAERAIERQMGGGGFMHPDRTRLVQPGNMEDDLEQLALADWIIEAVYEDLDVKRSLYAEIEKRRRPGSIVSSNTSTIPLAHLVEGLGESFARDFVITHFFNPPRVMKLVELVSGRATAKETVDRADAWCAKVMGKTVVRCRDTPGFIANRVGNYWMSVAVLEAKRLGLTVEQADVVMSAPFGIPRTGIFGLFDYVGINLVPLVWGSFMKSLAASDPHRRHDITRDKLILGMLAQGLTGRNAGSGFYRTRQEGANKMREAMDLGTGAYRPLEPARLTSLDVAGRDLRKLCEQGDAAGHYAWSVLSHTVSYAAEVGPEIADDVESIDVAMRLGYNWAAGPFELADRVGCEWIRDRLSQEGRAVPALLGQAAAAGGFYQEGRPLDGAGQRTAANAGRGGFSIGCAKRSSGKVAGNGSASLWGVGEGILALEVHTKMNACNEQVVDLLEAAPRHVQAGFRALILANDHARAFSVGADLGHFVAYAKAADWPGMIRFVTRGQAALLALRRAAFPVVGAPFGLALGGGCELQLSCHASVAHAELNAGLPEVKVGILPGWGGCTRLLERWTERCGGDAFLGAKNALEVLVDGKVTSSALQAVDRALLRPSDRIVMNRDFVITEARSLAVAMCEAPRPPKAAVEFKVKGTAGADALIAHLQEMRADLDLNEHDLTIARAMAEVLTGGAVPPGTVVGEEHILALEVERMVALSRMPQSLARMEHMLTTGRPLRN</sequence>
<comment type="catalytic activity">
    <reaction evidence="7">
        <text>a (3S)-3-hydroxyacyl-CoA + NAD(+) = a 3-oxoacyl-CoA + NADH + H(+)</text>
        <dbReference type="Rhea" id="RHEA:22432"/>
        <dbReference type="ChEBI" id="CHEBI:15378"/>
        <dbReference type="ChEBI" id="CHEBI:57318"/>
        <dbReference type="ChEBI" id="CHEBI:57540"/>
        <dbReference type="ChEBI" id="CHEBI:57945"/>
        <dbReference type="ChEBI" id="CHEBI:90726"/>
        <dbReference type="EC" id="1.1.1.35"/>
    </reaction>
</comment>
<accession>A0AAW8EPH6</accession>
<dbReference type="InterPro" id="IPR029045">
    <property type="entry name" value="ClpP/crotonase-like_dom_sf"/>
</dbReference>
<dbReference type="SUPFAM" id="SSF51735">
    <property type="entry name" value="NAD(P)-binding Rossmann-fold domains"/>
    <property type="match status" value="1"/>
</dbReference>
<dbReference type="InterPro" id="IPR036291">
    <property type="entry name" value="NAD(P)-bd_dom_sf"/>
</dbReference>
<evidence type="ECO:0000313" key="10">
    <source>
        <dbReference type="EMBL" id="MDP9974880.1"/>
    </source>
</evidence>
<evidence type="ECO:0000256" key="3">
    <source>
        <dbReference type="ARBA" id="ARBA00022963"/>
    </source>
</evidence>
<dbReference type="SUPFAM" id="SSF52096">
    <property type="entry name" value="ClpP/crotonase"/>
    <property type="match status" value="1"/>
</dbReference>
<keyword evidence="6" id="KW-0443">Lipid metabolism</keyword>
<dbReference type="InterPro" id="IPR006176">
    <property type="entry name" value="3-OHacyl-CoA_DH_NAD-bd"/>
</dbReference>
<evidence type="ECO:0000313" key="11">
    <source>
        <dbReference type="Proteomes" id="UP001224845"/>
    </source>
</evidence>
<dbReference type="GO" id="GO:0016042">
    <property type="term" value="P:lipid catabolic process"/>
    <property type="evidence" value="ECO:0007669"/>
    <property type="project" value="UniProtKB-KW"/>
</dbReference>
<evidence type="ECO:0000259" key="9">
    <source>
        <dbReference type="Pfam" id="PF02737"/>
    </source>
</evidence>
<dbReference type="Pfam" id="PF00725">
    <property type="entry name" value="3HCDH"/>
    <property type="match status" value="2"/>
</dbReference>
<dbReference type="GO" id="GO:0003857">
    <property type="term" value="F:(3S)-3-hydroxyacyl-CoA dehydrogenase (NAD+) activity"/>
    <property type="evidence" value="ECO:0007669"/>
    <property type="project" value="UniProtKB-EC"/>
</dbReference>
<dbReference type="GO" id="GO:0006631">
    <property type="term" value="P:fatty acid metabolic process"/>
    <property type="evidence" value="ECO:0007669"/>
    <property type="project" value="UniProtKB-KW"/>
</dbReference>
<dbReference type="RefSeq" id="WP_307596912.1">
    <property type="nucleotide sequence ID" value="NZ_JAUSRV010000020.1"/>
</dbReference>
<dbReference type="Proteomes" id="UP001224845">
    <property type="component" value="Unassembled WGS sequence"/>
</dbReference>
<evidence type="ECO:0000256" key="2">
    <source>
        <dbReference type="ARBA" id="ARBA00022832"/>
    </source>
</evidence>
<name>A0AAW8EPH6_VARPD</name>
<evidence type="ECO:0000259" key="8">
    <source>
        <dbReference type="Pfam" id="PF00725"/>
    </source>
</evidence>
<dbReference type="Gene3D" id="3.40.50.720">
    <property type="entry name" value="NAD(P)-binding Rossmann-like Domain"/>
    <property type="match status" value="1"/>
</dbReference>
<keyword evidence="2" id="KW-0276">Fatty acid metabolism</keyword>
<dbReference type="InterPro" id="IPR001753">
    <property type="entry name" value="Enoyl-CoA_hydra/iso"/>
</dbReference>
<evidence type="ECO:0000256" key="6">
    <source>
        <dbReference type="ARBA" id="ARBA00023098"/>
    </source>
</evidence>
<dbReference type="InterPro" id="IPR006108">
    <property type="entry name" value="3HC_DH_C"/>
</dbReference>
<dbReference type="Pfam" id="PF00378">
    <property type="entry name" value="ECH_1"/>
    <property type="match status" value="1"/>
</dbReference>
<proteinExistence type="predicted"/>
<evidence type="ECO:0000256" key="5">
    <source>
        <dbReference type="ARBA" id="ARBA00023027"/>
    </source>
</evidence>
<keyword evidence="4 10" id="KW-0560">Oxidoreductase</keyword>
<dbReference type="CDD" id="cd06558">
    <property type="entry name" value="crotonase-like"/>
    <property type="match status" value="1"/>
</dbReference>
<dbReference type="PANTHER" id="PTHR48075">
    <property type="entry name" value="3-HYDROXYACYL-COA DEHYDROGENASE FAMILY PROTEIN"/>
    <property type="match status" value="1"/>
</dbReference>
<evidence type="ECO:0000256" key="1">
    <source>
        <dbReference type="ARBA" id="ARBA00005005"/>
    </source>
</evidence>
<dbReference type="GO" id="GO:0070403">
    <property type="term" value="F:NAD+ binding"/>
    <property type="evidence" value="ECO:0007669"/>
    <property type="project" value="InterPro"/>
</dbReference>
<dbReference type="SUPFAM" id="SSF48179">
    <property type="entry name" value="6-phosphogluconate dehydrogenase C-terminal domain-like"/>
    <property type="match status" value="2"/>
</dbReference>
<evidence type="ECO:0000256" key="7">
    <source>
        <dbReference type="ARBA" id="ARBA00049556"/>
    </source>
</evidence>
<dbReference type="PANTHER" id="PTHR48075:SF7">
    <property type="entry name" value="3-HYDROXYACYL-COA DEHYDROGENASE-RELATED"/>
    <property type="match status" value="1"/>
</dbReference>
<dbReference type="AlphaFoldDB" id="A0AAW8EPH6"/>
<dbReference type="Gene3D" id="3.90.226.10">
    <property type="entry name" value="2-enoyl-CoA Hydratase, Chain A, domain 1"/>
    <property type="match status" value="1"/>
</dbReference>
<protein>
    <submittedName>
        <fullName evidence="10">3-hydroxyacyl-CoA dehydrogenase</fullName>
        <ecNumber evidence="10">1.1.1.35</ecNumber>
    </submittedName>
</protein>
<feature type="domain" description="3-hydroxyacyl-CoA dehydrogenase C-terminal" evidence="8">
    <location>
        <begin position="359"/>
        <end position="399"/>
    </location>
</feature>
<dbReference type="Pfam" id="PF02737">
    <property type="entry name" value="3HCDH_N"/>
    <property type="match status" value="1"/>
</dbReference>
<evidence type="ECO:0000256" key="4">
    <source>
        <dbReference type="ARBA" id="ARBA00023002"/>
    </source>
</evidence>
<dbReference type="EMBL" id="JAUSRV010000020">
    <property type="protein sequence ID" value="MDP9974880.1"/>
    <property type="molecule type" value="Genomic_DNA"/>
</dbReference>
<feature type="domain" description="3-hydroxyacyl-CoA dehydrogenase NAD binding" evidence="9">
    <location>
        <begin position="10"/>
        <end position="189"/>
    </location>
</feature>
<feature type="domain" description="3-hydroxyacyl-CoA dehydrogenase C-terminal" evidence="8">
    <location>
        <begin position="191"/>
        <end position="293"/>
    </location>
</feature>
<comment type="pathway">
    <text evidence="1">Lipid metabolism; fatty acid beta-oxidation.</text>
</comment>
<dbReference type="InterPro" id="IPR008927">
    <property type="entry name" value="6-PGluconate_DH-like_C_sf"/>
</dbReference>